<keyword evidence="2" id="KW-0560">Oxidoreductase</keyword>
<evidence type="ECO:0000256" key="2">
    <source>
        <dbReference type="ARBA" id="ARBA00023002"/>
    </source>
</evidence>
<sequence length="197" mass="21783">MDTLISKEAKTEATLIHAIKDRWSPRAFAAKPIGDEELQNMLEAARWAPSSMNEQPWRFIYAHKGEPAHQQIVDTLMSGNQTWAQHAPLLIVTIIKTTFDRNGAPNRSAQHDLGLAIGNLTIQGTADGLSFHHMGGVHFDQLAEAFAITDGYEPVTVIAAGYQGDPDTLTDELKSRELAPRKRLTVDEFAGHGKFIR</sequence>
<feature type="domain" description="Nitroreductase" evidence="3">
    <location>
        <begin position="19"/>
        <end position="66"/>
    </location>
</feature>
<dbReference type="RefSeq" id="WP_115868797.1">
    <property type="nucleotide sequence ID" value="NZ_QREG01000013.1"/>
</dbReference>
<reference evidence="4 5" key="1">
    <citation type="submission" date="2018-07" db="EMBL/GenBank/DDBJ databases">
        <title>Genomic Encyclopedia of Type Strains, Phase IV (KMG-IV): sequencing the most valuable type-strain genomes for metagenomic binning, comparative biology and taxonomic classification.</title>
        <authorList>
            <person name="Goeker M."/>
        </authorList>
    </citation>
    <scope>NUCLEOTIDE SEQUENCE [LARGE SCALE GENOMIC DNA]</scope>
    <source>
        <strain evidence="4 5">DSM 4134</strain>
    </source>
</reference>
<dbReference type="Pfam" id="PF00881">
    <property type="entry name" value="Nitroreductase"/>
    <property type="match status" value="2"/>
</dbReference>
<protein>
    <submittedName>
        <fullName evidence="4">Nitroreductase</fullName>
    </submittedName>
</protein>
<dbReference type="OrthoDB" id="9809288at2"/>
<name>A0A3D9L0S1_MARFU</name>
<dbReference type="AlphaFoldDB" id="A0A3D9L0S1"/>
<proteinExistence type="inferred from homology"/>
<comment type="caution">
    <text evidence="4">The sequence shown here is derived from an EMBL/GenBank/DDBJ whole genome shotgun (WGS) entry which is preliminary data.</text>
</comment>
<organism evidence="4 5">
    <name type="scientific">Marinoscillum furvescens DSM 4134</name>
    <dbReference type="NCBI Taxonomy" id="1122208"/>
    <lineage>
        <taxon>Bacteria</taxon>
        <taxon>Pseudomonadati</taxon>
        <taxon>Bacteroidota</taxon>
        <taxon>Cytophagia</taxon>
        <taxon>Cytophagales</taxon>
        <taxon>Reichenbachiellaceae</taxon>
        <taxon>Marinoscillum</taxon>
    </lineage>
</organism>
<dbReference type="InterPro" id="IPR000415">
    <property type="entry name" value="Nitroreductase-like"/>
</dbReference>
<comment type="similarity">
    <text evidence="1">Belongs to the nitroreductase family.</text>
</comment>
<dbReference type="Proteomes" id="UP000256779">
    <property type="component" value="Unassembled WGS sequence"/>
</dbReference>
<dbReference type="SUPFAM" id="SSF55469">
    <property type="entry name" value="FMN-dependent nitroreductase-like"/>
    <property type="match status" value="1"/>
</dbReference>
<evidence type="ECO:0000313" key="5">
    <source>
        <dbReference type="Proteomes" id="UP000256779"/>
    </source>
</evidence>
<gene>
    <name evidence="4" type="ORF">C7460_113105</name>
</gene>
<dbReference type="InterPro" id="IPR029479">
    <property type="entry name" value="Nitroreductase"/>
</dbReference>
<evidence type="ECO:0000259" key="3">
    <source>
        <dbReference type="Pfam" id="PF00881"/>
    </source>
</evidence>
<evidence type="ECO:0000256" key="1">
    <source>
        <dbReference type="ARBA" id="ARBA00007118"/>
    </source>
</evidence>
<keyword evidence="5" id="KW-1185">Reference proteome</keyword>
<dbReference type="Gene3D" id="3.40.109.10">
    <property type="entry name" value="NADH Oxidase"/>
    <property type="match status" value="1"/>
</dbReference>
<dbReference type="EMBL" id="QREG01000013">
    <property type="protein sequence ID" value="RED97056.1"/>
    <property type="molecule type" value="Genomic_DNA"/>
</dbReference>
<feature type="domain" description="Nitroreductase" evidence="3">
    <location>
        <begin position="75"/>
        <end position="162"/>
    </location>
</feature>
<dbReference type="PANTHER" id="PTHR43673:SF10">
    <property type="entry name" value="NADH DEHYDROGENASE_NAD(P)H NITROREDUCTASE XCC3605-RELATED"/>
    <property type="match status" value="1"/>
</dbReference>
<dbReference type="CDD" id="cd02138">
    <property type="entry name" value="TdsD-like"/>
    <property type="match status" value="1"/>
</dbReference>
<evidence type="ECO:0000313" key="4">
    <source>
        <dbReference type="EMBL" id="RED97056.1"/>
    </source>
</evidence>
<dbReference type="GO" id="GO:0016491">
    <property type="term" value="F:oxidoreductase activity"/>
    <property type="evidence" value="ECO:0007669"/>
    <property type="project" value="UniProtKB-KW"/>
</dbReference>
<dbReference type="PANTHER" id="PTHR43673">
    <property type="entry name" value="NAD(P)H NITROREDUCTASE YDGI-RELATED"/>
    <property type="match status" value="1"/>
</dbReference>
<accession>A0A3D9L0S1</accession>